<keyword evidence="2" id="KW-1133">Transmembrane helix</keyword>
<feature type="compositionally biased region" description="Basic and acidic residues" evidence="1">
    <location>
        <begin position="99"/>
        <end position="118"/>
    </location>
</feature>
<evidence type="ECO:0000313" key="4">
    <source>
        <dbReference type="Proteomes" id="UP000594638"/>
    </source>
</evidence>
<dbReference type="AlphaFoldDB" id="A0A8S0UK37"/>
<comment type="caution">
    <text evidence="3">The sequence shown here is derived from an EMBL/GenBank/DDBJ whole genome shotgun (WGS) entry which is preliminary data.</text>
</comment>
<accession>A0A8S0UK37</accession>
<proteinExistence type="predicted"/>
<name>A0A8S0UK37_OLEEU</name>
<feature type="region of interest" description="Disordered" evidence="1">
    <location>
        <begin position="13"/>
        <end position="156"/>
    </location>
</feature>
<feature type="compositionally biased region" description="Basic and acidic residues" evidence="1">
    <location>
        <begin position="13"/>
        <end position="22"/>
    </location>
</feature>
<keyword evidence="2" id="KW-0472">Membrane</keyword>
<organism evidence="3 4">
    <name type="scientific">Olea europaea subsp. europaea</name>
    <dbReference type="NCBI Taxonomy" id="158383"/>
    <lineage>
        <taxon>Eukaryota</taxon>
        <taxon>Viridiplantae</taxon>
        <taxon>Streptophyta</taxon>
        <taxon>Embryophyta</taxon>
        <taxon>Tracheophyta</taxon>
        <taxon>Spermatophyta</taxon>
        <taxon>Magnoliopsida</taxon>
        <taxon>eudicotyledons</taxon>
        <taxon>Gunneridae</taxon>
        <taxon>Pentapetalae</taxon>
        <taxon>asterids</taxon>
        <taxon>lamiids</taxon>
        <taxon>Lamiales</taxon>
        <taxon>Oleaceae</taxon>
        <taxon>Oleeae</taxon>
        <taxon>Olea</taxon>
    </lineage>
</organism>
<dbReference type="OrthoDB" id="1736072at2759"/>
<evidence type="ECO:0000256" key="1">
    <source>
        <dbReference type="SAM" id="MobiDB-lite"/>
    </source>
</evidence>
<evidence type="ECO:0000313" key="3">
    <source>
        <dbReference type="EMBL" id="CAA3018538.1"/>
    </source>
</evidence>
<dbReference type="Proteomes" id="UP000594638">
    <property type="component" value="Unassembled WGS sequence"/>
</dbReference>
<dbReference type="PANTHER" id="PTHR35490:SF3">
    <property type="entry name" value="(WILD MALAYSIAN BANANA) HYPOTHETICAL PROTEIN"/>
    <property type="match status" value="1"/>
</dbReference>
<feature type="compositionally biased region" description="Low complexity" evidence="1">
    <location>
        <begin position="69"/>
        <end position="79"/>
    </location>
</feature>
<keyword evidence="4" id="KW-1185">Reference proteome</keyword>
<dbReference type="EMBL" id="CACTIH010007865">
    <property type="protein sequence ID" value="CAA3018538.1"/>
    <property type="molecule type" value="Genomic_DNA"/>
</dbReference>
<reference evidence="3 4" key="1">
    <citation type="submission" date="2019-12" db="EMBL/GenBank/DDBJ databases">
        <authorList>
            <person name="Alioto T."/>
            <person name="Alioto T."/>
            <person name="Gomez Garrido J."/>
        </authorList>
    </citation>
    <scope>NUCLEOTIDE SEQUENCE [LARGE SCALE GENOMIC DNA]</scope>
</reference>
<sequence>MPTFTAIALENLLEPRVRDSCKKPPKPNQGVSNDDSEATERREDSSANPRVGGSRHIYISPALYVTPEPASIPGNSSPNPSSPSPYVVNHKRRGGVENGSRRVEKCDVQDVNPEKDGNDLNLEEGVVSDFVNESEGSKVDNDGEYDDEEISDPRSDRLSVGSFDEVSDFEGRQIESRSFGSAQAEFFDANDEFSSSSSSGSSHGLRIAADLHATRLSLLEEIERRKTAEENLKLMCYQWERISNLISQAGLTFPAPPTVSDSMQLGDNSMYQFSQEVLIARFVAEAVGRGQAGAEAELAANAMLESKDQEISRLQDKLLYYETVNHEMSQRNLVVARRQQQRKRSPRRWLWSCLGLSIAVGASVIAYSYIPDASKYQPLLNSGDSVDASHISTSSETP</sequence>
<feature type="transmembrane region" description="Helical" evidence="2">
    <location>
        <begin position="349"/>
        <end position="370"/>
    </location>
</feature>
<dbReference type="PANTHER" id="PTHR35490">
    <property type="entry name" value="BACTERIOPHAGE N4 ADSORPTION B PROTEIN"/>
    <property type="match status" value="1"/>
</dbReference>
<protein>
    <submittedName>
        <fullName evidence="3">Uncharacterized protein</fullName>
    </submittedName>
</protein>
<keyword evidence="2" id="KW-0812">Transmembrane</keyword>
<evidence type="ECO:0000256" key="2">
    <source>
        <dbReference type="SAM" id="Phobius"/>
    </source>
</evidence>
<gene>
    <name evidence="3" type="ORF">OLEA9_A006728</name>
</gene>
<dbReference type="Gramene" id="OE9A006728T2">
    <property type="protein sequence ID" value="OE9A006728C2"/>
    <property type="gene ID" value="OE9A006728"/>
</dbReference>